<proteinExistence type="predicted"/>
<organism evidence="1 2">
    <name type="scientific">Parelaphostrongylus tenuis</name>
    <name type="common">Meningeal worm</name>
    <dbReference type="NCBI Taxonomy" id="148309"/>
    <lineage>
        <taxon>Eukaryota</taxon>
        <taxon>Metazoa</taxon>
        <taxon>Ecdysozoa</taxon>
        <taxon>Nematoda</taxon>
        <taxon>Chromadorea</taxon>
        <taxon>Rhabditida</taxon>
        <taxon>Rhabditina</taxon>
        <taxon>Rhabditomorpha</taxon>
        <taxon>Strongyloidea</taxon>
        <taxon>Metastrongylidae</taxon>
        <taxon>Parelaphostrongylus</taxon>
    </lineage>
</organism>
<reference evidence="1" key="1">
    <citation type="submission" date="2021-06" db="EMBL/GenBank/DDBJ databases">
        <title>Parelaphostrongylus tenuis whole genome reference sequence.</title>
        <authorList>
            <person name="Garwood T.J."/>
            <person name="Larsen P.A."/>
            <person name="Fountain-Jones N.M."/>
            <person name="Garbe J.R."/>
            <person name="Macchietto M.G."/>
            <person name="Kania S.A."/>
            <person name="Gerhold R.W."/>
            <person name="Richards J.E."/>
            <person name="Wolf T.M."/>
        </authorList>
    </citation>
    <scope>NUCLEOTIDE SEQUENCE</scope>
    <source>
        <strain evidence="1">MNPRO001-30</strain>
        <tissue evidence="1">Meninges</tissue>
    </source>
</reference>
<gene>
    <name evidence="1" type="ORF">KIN20_000876</name>
</gene>
<dbReference type="EMBL" id="JAHQIW010000119">
    <property type="protein sequence ID" value="KAJ1346161.1"/>
    <property type="molecule type" value="Genomic_DNA"/>
</dbReference>
<dbReference type="AlphaFoldDB" id="A0AAD5MC00"/>
<keyword evidence="2" id="KW-1185">Reference proteome</keyword>
<dbReference type="Proteomes" id="UP001196413">
    <property type="component" value="Unassembled WGS sequence"/>
</dbReference>
<evidence type="ECO:0000313" key="2">
    <source>
        <dbReference type="Proteomes" id="UP001196413"/>
    </source>
</evidence>
<name>A0AAD5MC00_PARTN</name>
<sequence>MSSHIEDRALLRHYWEKGLSQRAALDEINEGLREELSLFVQCFLCCTFDNARNSVTNGPCRLLAVQPCYESS</sequence>
<accession>A0AAD5MC00</accession>
<protein>
    <submittedName>
        <fullName evidence="1">Uncharacterized protein</fullName>
    </submittedName>
</protein>
<comment type="caution">
    <text evidence="1">The sequence shown here is derived from an EMBL/GenBank/DDBJ whole genome shotgun (WGS) entry which is preliminary data.</text>
</comment>
<evidence type="ECO:0000313" key="1">
    <source>
        <dbReference type="EMBL" id="KAJ1346161.1"/>
    </source>
</evidence>